<comment type="caution">
    <text evidence="1">The sequence shown here is derived from an EMBL/GenBank/DDBJ whole genome shotgun (WGS) entry which is preliminary data.</text>
</comment>
<gene>
    <name evidence="1" type="ORF">HUJ06_021644</name>
</gene>
<proteinExistence type="predicted"/>
<dbReference type="Proteomes" id="UP000607653">
    <property type="component" value="Unassembled WGS sequence"/>
</dbReference>
<organism evidence="1 2">
    <name type="scientific">Nelumbo nucifera</name>
    <name type="common">Sacred lotus</name>
    <dbReference type="NCBI Taxonomy" id="4432"/>
    <lineage>
        <taxon>Eukaryota</taxon>
        <taxon>Viridiplantae</taxon>
        <taxon>Streptophyta</taxon>
        <taxon>Embryophyta</taxon>
        <taxon>Tracheophyta</taxon>
        <taxon>Spermatophyta</taxon>
        <taxon>Magnoliopsida</taxon>
        <taxon>Proteales</taxon>
        <taxon>Nelumbonaceae</taxon>
        <taxon>Nelumbo</taxon>
    </lineage>
</organism>
<reference evidence="1 2" key="1">
    <citation type="journal article" date="2020" name="Mol. Biol. Evol.">
        <title>Distinct Expression and Methylation Patterns for Genes with Different Fates following a Single Whole-Genome Duplication in Flowering Plants.</title>
        <authorList>
            <person name="Shi T."/>
            <person name="Rahmani R.S."/>
            <person name="Gugger P.F."/>
            <person name="Wang M."/>
            <person name="Li H."/>
            <person name="Zhang Y."/>
            <person name="Li Z."/>
            <person name="Wang Q."/>
            <person name="Van de Peer Y."/>
            <person name="Marchal K."/>
            <person name="Chen J."/>
        </authorList>
    </citation>
    <scope>NUCLEOTIDE SEQUENCE [LARGE SCALE GENOMIC DNA]</scope>
    <source>
        <tissue evidence="1">Leaf</tissue>
    </source>
</reference>
<evidence type="ECO:0000313" key="1">
    <source>
        <dbReference type="EMBL" id="DAD20181.1"/>
    </source>
</evidence>
<dbReference type="AlphaFoldDB" id="A0A822XLV1"/>
<evidence type="ECO:0000313" key="2">
    <source>
        <dbReference type="Proteomes" id="UP000607653"/>
    </source>
</evidence>
<dbReference type="EMBL" id="DUZY01000001">
    <property type="protein sequence ID" value="DAD20181.1"/>
    <property type="molecule type" value="Genomic_DNA"/>
</dbReference>
<name>A0A822XLV1_NELNU</name>
<sequence length="69" mass="8047">MAWDAHVMLSMPWLHDMKAHCSVLKGLWEDYCFVLDGLLGIWERLNFLSTTLLQDMRELPVCILIEHGC</sequence>
<keyword evidence="2" id="KW-1185">Reference proteome</keyword>
<protein>
    <submittedName>
        <fullName evidence="1">Uncharacterized protein</fullName>
    </submittedName>
</protein>
<accession>A0A822XLV1</accession>